<name>A0AAV6WD67_9LAMI</name>
<sequence>MAEATRYKEGIESLRKHDGMLIEERALRSANEEQAQIQLNGLQHSLGGMEKMQMMMQQQLQTIVEQMQQYNRNKSILGEGLSATNERGNGQQPAAQIPPTHSNGEGCSNTSSHTSFSRLEFPRFEGVDPRSWLRRCSRYFQLVSTITEDQQVPLASIHLEDKAELWFQSFMEGRDMPTW</sequence>
<evidence type="ECO:0000313" key="2">
    <source>
        <dbReference type="EMBL" id="KAG8364900.1"/>
    </source>
</evidence>
<reference evidence="2" key="1">
    <citation type="submission" date="2019-10" db="EMBL/GenBank/DDBJ databases">
        <authorList>
            <person name="Zhang R."/>
            <person name="Pan Y."/>
            <person name="Wang J."/>
            <person name="Ma R."/>
            <person name="Yu S."/>
        </authorList>
    </citation>
    <scope>NUCLEOTIDE SEQUENCE</scope>
    <source>
        <strain evidence="2">LA-IB0</strain>
        <tissue evidence="2">Leaf</tissue>
    </source>
</reference>
<feature type="compositionally biased region" description="Polar residues" evidence="1">
    <location>
        <begin position="82"/>
        <end position="114"/>
    </location>
</feature>
<dbReference type="AlphaFoldDB" id="A0AAV6WD67"/>
<comment type="caution">
    <text evidence="2">The sequence shown here is derived from an EMBL/GenBank/DDBJ whole genome shotgun (WGS) entry which is preliminary data.</text>
</comment>
<gene>
    <name evidence="2" type="ORF">BUALT_Bualt18G0046600</name>
</gene>
<organism evidence="2 3">
    <name type="scientific">Buddleja alternifolia</name>
    <dbReference type="NCBI Taxonomy" id="168488"/>
    <lineage>
        <taxon>Eukaryota</taxon>
        <taxon>Viridiplantae</taxon>
        <taxon>Streptophyta</taxon>
        <taxon>Embryophyta</taxon>
        <taxon>Tracheophyta</taxon>
        <taxon>Spermatophyta</taxon>
        <taxon>Magnoliopsida</taxon>
        <taxon>eudicotyledons</taxon>
        <taxon>Gunneridae</taxon>
        <taxon>Pentapetalae</taxon>
        <taxon>asterids</taxon>
        <taxon>lamiids</taxon>
        <taxon>Lamiales</taxon>
        <taxon>Scrophulariaceae</taxon>
        <taxon>Buddlejeae</taxon>
        <taxon>Buddleja</taxon>
    </lineage>
</organism>
<proteinExistence type="predicted"/>
<evidence type="ECO:0000313" key="3">
    <source>
        <dbReference type="Proteomes" id="UP000826271"/>
    </source>
</evidence>
<dbReference type="Proteomes" id="UP000826271">
    <property type="component" value="Unassembled WGS sequence"/>
</dbReference>
<dbReference type="EMBL" id="WHWC01000018">
    <property type="protein sequence ID" value="KAG8364900.1"/>
    <property type="molecule type" value="Genomic_DNA"/>
</dbReference>
<accession>A0AAV6WD67</accession>
<protein>
    <submittedName>
        <fullName evidence="2">Uncharacterized protein</fullName>
    </submittedName>
</protein>
<evidence type="ECO:0000256" key="1">
    <source>
        <dbReference type="SAM" id="MobiDB-lite"/>
    </source>
</evidence>
<feature type="region of interest" description="Disordered" evidence="1">
    <location>
        <begin position="81"/>
        <end position="114"/>
    </location>
</feature>
<keyword evidence="3" id="KW-1185">Reference proteome</keyword>